<evidence type="ECO:0000256" key="1">
    <source>
        <dbReference type="ARBA" id="ARBA00022729"/>
    </source>
</evidence>
<dbReference type="SUPFAM" id="SSF53850">
    <property type="entry name" value="Periplasmic binding protein-like II"/>
    <property type="match status" value="1"/>
</dbReference>
<organism evidence="2 3">
    <name type="scientific">Spirobacillus cienkowskii</name>
    <dbReference type="NCBI Taxonomy" id="495820"/>
    <lineage>
        <taxon>Bacteria</taxon>
        <taxon>Pseudomonadati</taxon>
        <taxon>Bdellovibrionota</taxon>
        <taxon>Oligoflexia</taxon>
        <taxon>Silvanigrellales</taxon>
        <taxon>Spirobacillus</taxon>
    </lineage>
</organism>
<dbReference type="Pfam" id="PF13416">
    <property type="entry name" value="SBP_bac_8"/>
    <property type="match status" value="1"/>
</dbReference>
<proteinExistence type="predicted"/>
<dbReference type="Gene3D" id="3.40.190.10">
    <property type="entry name" value="Periplasmic binding protein-like II"/>
    <property type="match status" value="2"/>
</dbReference>
<protein>
    <submittedName>
        <fullName evidence="2">Extracellular solute-binding protein</fullName>
    </submittedName>
</protein>
<gene>
    <name evidence="2" type="ORF">DCC88_06985</name>
</gene>
<evidence type="ECO:0000313" key="3">
    <source>
        <dbReference type="Proteomes" id="UP000253934"/>
    </source>
</evidence>
<dbReference type="EMBL" id="QOVW01000068">
    <property type="protein sequence ID" value="RDB36030.1"/>
    <property type="molecule type" value="Genomic_DNA"/>
</dbReference>
<accession>A0A369KRL8</accession>
<dbReference type="InterPro" id="IPR006059">
    <property type="entry name" value="SBP"/>
</dbReference>
<evidence type="ECO:0000313" key="2">
    <source>
        <dbReference type="EMBL" id="RDB36030.1"/>
    </source>
</evidence>
<dbReference type="PANTHER" id="PTHR30222:SF17">
    <property type="entry name" value="SPERMIDINE_PUTRESCINE-BINDING PERIPLASMIC PROTEIN"/>
    <property type="match status" value="1"/>
</dbReference>
<reference evidence="2" key="1">
    <citation type="submission" date="2018-04" db="EMBL/GenBank/DDBJ databases">
        <title>Draft genome sequence of the Candidatus Spirobacillus cienkowskii, a pathogen of freshwater Daphnia species, reconstructed from hemolymph metagenomic reads.</title>
        <authorList>
            <person name="Bresciani L."/>
            <person name="Lemos L.N."/>
            <person name="Wale N."/>
            <person name="Lin J.Y."/>
            <person name="Fernandes G.R."/>
            <person name="Duffy M.A."/>
            <person name="Rodrigues J.M."/>
        </authorList>
    </citation>
    <scope>NUCLEOTIDE SEQUENCE [LARGE SCALE GENOMIC DNA]</scope>
    <source>
        <strain evidence="2">Binning01</strain>
    </source>
</reference>
<dbReference type="AlphaFoldDB" id="A0A369KRL8"/>
<dbReference type="PANTHER" id="PTHR30222">
    <property type="entry name" value="SPERMIDINE/PUTRESCINE-BINDING PERIPLASMIC PROTEIN"/>
    <property type="match status" value="1"/>
</dbReference>
<keyword evidence="1" id="KW-0732">Signal</keyword>
<dbReference type="Proteomes" id="UP000253934">
    <property type="component" value="Unassembled WGS sequence"/>
</dbReference>
<sequence length="351" mass="40780">MFATLFFYAILKTSIKLGVNKLYYFVLIFFLLTQTSRAAEFKPILNLLAPIGILSPKIISQFEEQTKTHIRVEFVGSRFEFESRLRAGLRSYDVVIADERVLQRLFLSRLLRSLNDEIVSLSGNNPSLPLQMRSRLNVDGRSYLTLLVDPMGIVFNKKKFPLKVEQPSWNWLISPDKIPFWRQRVYVSNIPKQQLLIALLATGKELSASSWFIPEPTMKWLQKLKLQSANIDYPLELAFLGNKIEAATVFRSDYLKIKKVVLDLKFVVPNDITYYDRLGIGIVSDTAKEVLAQNFIKFLYKNKNSLINNENYLLTNIVKYDGQDVKNWILYDDELPLSKRIENILNDFYKK</sequence>
<comment type="caution">
    <text evidence="2">The sequence shown here is derived from an EMBL/GenBank/DDBJ whole genome shotgun (WGS) entry which is preliminary data.</text>
</comment>
<name>A0A369KRL8_9BACT</name>
<keyword evidence="3" id="KW-1185">Reference proteome</keyword>